<keyword evidence="3" id="KW-0614">Plasmid</keyword>
<reference evidence="3 4" key="1">
    <citation type="submission" date="2018-01" db="EMBL/GenBank/DDBJ databases">
        <title>The whole genome sequencing and assembly of Halobacillus litoralis ERB031 strain.</title>
        <authorList>
            <person name="Lee S.-J."/>
            <person name="Park M.-K."/>
            <person name="Kim J.-Y."/>
            <person name="Lee Y.-J."/>
            <person name="Yi H."/>
            <person name="Bahn Y.-S."/>
            <person name="Kim J.F."/>
            <person name="Lee D.-W."/>
        </authorList>
    </citation>
    <scope>NUCLEOTIDE SEQUENCE [LARGE SCALE GENOMIC DNA]</scope>
    <source>
        <strain evidence="3 4">ERB 031</strain>
        <plasmid evidence="4">pldw-31</plasmid>
    </source>
</reference>
<dbReference type="OrthoDB" id="2372376at2"/>
<gene>
    <name evidence="3" type="ORF">HLI_21455</name>
</gene>
<geneLocation type="plasmid" evidence="4">
    <name>pldw-31</name>
</geneLocation>
<feature type="transmembrane region" description="Helical" evidence="2">
    <location>
        <begin position="91"/>
        <end position="110"/>
    </location>
</feature>
<keyword evidence="2" id="KW-1133">Transmembrane helix</keyword>
<dbReference type="RefSeq" id="WP_128527051.1">
    <property type="nucleotide sequence ID" value="NZ_CP026119.1"/>
</dbReference>
<feature type="transmembrane region" description="Helical" evidence="2">
    <location>
        <begin position="264"/>
        <end position="285"/>
    </location>
</feature>
<sequence>MFDLKLDLFFHWFWGDGIFYLLYITLTLTIISTLNVLMAAPMKERYGQWQHMYRLRKIRVNAAKEKETYANPLLNHLFLLNKAVRKGEGDVLSFLIITGLLFVATFSFTIYQFTDFVLSLVISILASLVPYLFLVMRLQKLRHLMEEDFLNIVQSLTHNYNANQYDMYYSLVATQKNIRDKKLRSVMLNLISDLHAAKNEEELRRAIDVFIYTAGTSWAKRLGNIIIKSYLNNENVLQTLLKLTRQIEKTEEMLEQEKSHTADVVLTGYSTVPIFIASLILGYYMSGAQDWVSLQFHNQWSLLFFTLSLIGVVFSVITAVLIKRPKNDL</sequence>
<name>A0A410MJB6_9BACI</name>
<dbReference type="KEGG" id="hli:HLI_21455"/>
<evidence type="ECO:0008006" key="5">
    <source>
        <dbReference type="Google" id="ProtNLM"/>
    </source>
</evidence>
<keyword evidence="2" id="KW-0812">Transmembrane</keyword>
<protein>
    <recommendedName>
        <fullName evidence="5">Type II secretion system protein GspF domain-containing protein</fullName>
    </recommendedName>
</protein>
<evidence type="ECO:0000313" key="3">
    <source>
        <dbReference type="EMBL" id="QAS54822.1"/>
    </source>
</evidence>
<evidence type="ECO:0000256" key="2">
    <source>
        <dbReference type="SAM" id="Phobius"/>
    </source>
</evidence>
<keyword evidence="2" id="KW-0472">Membrane</keyword>
<feature type="transmembrane region" description="Helical" evidence="2">
    <location>
        <begin position="300"/>
        <end position="322"/>
    </location>
</feature>
<accession>A0A410MJB6</accession>
<feature type="transmembrane region" description="Helical" evidence="2">
    <location>
        <begin position="116"/>
        <end position="135"/>
    </location>
</feature>
<evidence type="ECO:0000256" key="1">
    <source>
        <dbReference type="SAM" id="Coils"/>
    </source>
</evidence>
<dbReference type="EMBL" id="CP026119">
    <property type="protein sequence ID" value="QAS54822.1"/>
    <property type="molecule type" value="Genomic_DNA"/>
</dbReference>
<feature type="coiled-coil region" evidence="1">
    <location>
        <begin position="233"/>
        <end position="260"/>
    </location>
</feature>
<evidence type="ECO:0000313" key="4">
    <source>
        <dbReference type="Proteomes" id="UP000287756"/>
    </source>
</evidence>
<keyword evidence="1" id="KW-0175">Coiled coil</keyword>
<organism evidence="3 4">
    <name type="scientific">Halobacillus litoralis</name>
    <dbReference type="NCBI Taxonomy" id="45668"/>
    <lineage>
        <taxon>Bacteria</taxon>
        <taxon>Bacillati</taxon>
        <taxon>Bacillota</taxon>
        <taxon>Bacilli</taxon>
        <taxon>Bacillales</taxon>
        <taxon>Bacillaceae</taxon>
        <taxon>Halobacillus</taxon>
    </lineage>
</organism>
<dbReference type="Proteomes" id="UP000287756">
    <property type="component" value="Plasmid pLDW-31"/>
</dbReference>
<feature type="transmembrane region" description="Helical" evidence="2">
    <location>
        <begin position="20"/>
        <end position="40"/>
    </location>
</feature>
<proteinExistence type="predicted"/>
<dbReference type="AlphaFoldDB" id="A0A410MJB6"/>